<dbReference type="GeneID" id="117573590"/>
<feature type="domain" description="DUF4773" evidence="1">
    <location>
        <begin position="1"/>
        <end position="113"/>
    </location>
</feature>
<gene>
    <name evidence="3" type="primary">LOC117573590</name>
</gene>
<evidence type="ECO:0000313" key="3">
    <source>
        <dbReference type="RefSeq" id="XP_034112776.1"/>
    </source>
</evidence>
<dbReference type="InterPro" id="IPR031941">
    <property type="entry name" value="DUF4773"/>
</dbReference>
<organism evidence="2 3">
    <name type="scientific">Drosophila albomicans</name>
    <name type="common">Fruit fly</name>
    <dbReference type="NCBI Taxonomy" id="7291"/>
    <lineage>
        <taxon>Eukaryota</taxon>
        <taxon>Metazoa</taxon>
        <taxon>Ecdysozoa</taxon>
        <taxon>Arthropoda</taxon>
        <taxon>Hexapoda</taxon>
        <taxon>Insecta</taxon>
        <taxon>Pterygota</taxon>
        <taxon>Neoptera</taxon>
        <taxon>Endopterygota</taxon>
        <taxon>Diptera</taxon>
        <taxon>Brachycera</taxon>
        <taxon>Muscomorpha</taxon>
        <taxon>Ephydroidea</taxon>
        <taxon>Drosophilidae</taxon>
        <taxon>Drosophila</taxon>
    </lineage>
</organism>
<dbReference type="PANTHER" id="PTHR36299:SF1">
    <property type="entry name" value="DUF4773 DOMAIN-CONTAINING PROTEIN"/>
    <property type="match status" value="1"/>
</dbReference>
<name>A0A6P8X9B6_DROAB</name>
<accession>A0A6P8X9B6</accession>
<proteinExistence type="predicted"/>
<sequence>MACSCCESAVVNAMDITKSVCVTFKIDLIGLSVDVTISLDGDAVSQFTLDTKSPPSLCLPVISDLTSLTVCLKMTMNLASATSLSICPNFYSNYDANQILAYNFPCINVGMDGIIPNPTLAPSLNAQMLPNDVVVDSGDIVDGGGGGGGTSLTIALHMTILTPARKSVR</sequence>
<dbReference type="PANTHER" id="PTHR36299">
    <property type="entry name" value="AGAP008005-PA"/>
    <property type="match status" value="1"/>
</dbReference>
<dbReference type="Pfam" id="PF15998">
    <property type="entry name" value="DUF4773"/>
    <property type="match status" value="1"/>
</dbReference>
<evidence type="ECO:0000313" key="2">
    <source>
        <dbReference type="Proteomes" id="UP000515160"/>
    </source>
</evidence>
<keyword evidence="2" id="KW-1185">Reference proteome</keyword>
<reference evidence="3" key="1">
    <citation type="submission" date="2025-08" db="UniProtKB">
        <authorList>
            <consortium name="RefSeq"/>
        </authorList>
    </citation>
    <scope>IDENTIFICATION</scope>
    <source>
        <strain evidence="3">15112-1751.03</strain>
        <tissue evidence="3">Whole Adult</tissue>
    </source>
</reference>
<dbReference type="RefSeq" id="XP_034112776.1">
    <property type="nucleotide sequence ID" value="XM_034256885.1"/>
</dbReference>
<dbReference type="Proteomes" id="UP000515160">
    <property type="component" value="Chromosome 2R"/>
</dbReference>
<dbReference type="AlphaFoldDB" id="A0A6P8X9B6"/>
<dbReference type="OrthoDB" id="5952164at2759"/>
<protein>
    <submittedName>
        <fullName evidence="3">Uncharacterized protein LOC117573590</fullName>
    </submittedName>
</protein>
<evidence type="ECO:0000259" key="1">
    <source>
        <dbReference type="Pfam" id="PF15998"/>
    </source>
</evidence>